<dbReference type="EMBL" id="FZQP02002037">
    <property type="protein sequence ID" value="VVC94560.1"/>
    <property type="molecule type" value="Genomic_DNA"/>
</dbReference>
<name>A0A5E4QAV3_9NEOP</name>
<dbReference type="Proteomes" id="UP000324832">
    <property type="component" value="Unassembled WGS sequence"/>
</dbReference>
<evidence type="ECO:0000313" key="4">
    <source>
        <dbReference type="EMBL" id="VVC94560.1"/>
    </source>
</evidence>
<keyword evidence="1 3" id="KW-0732">Signal</keyword>
<gene>
    <name evidence="4" type="ORF">LSINAPIS_LOCUS6473</name>
</gene>
<feature type="signal peptide" evidence="3">
    <location>
        <begin position="1"/>
        <end position="19"/>
    </location>
</feature>
<organism evidence="4 5">
    <name type="scientific">Leptidea sinapis</name>
    <dbReference type="NCBI Taxonomy" id="189913"/>
    <lineage>
        <taxon>Eukaryota</taxon>
        <taxon>Metazoa</taxon>
        <taxon>Ecdysozoa</taxon>
        <taxon>Arthropoda</taxon>
        <taxon>Hexapoda</taxon>
        <taxon>Insecta</taxon>
        <taxon>Pterygota</taxon>
        <taxon>Neoptera</taxon>
        <taxon>Endopterygota</taxon>
        <taxon>Lepidoptera</taxon>
        <taxon>Glossata</taxon>
        <taxon>Ditrysia</taxon>
        <taxon>Papilionoidea</taxon>
        <taxon>Pieridae</taxon>
        <taxon>Dismorphiinae</taxon>
        <taxon>Leptidea</taxon>
    </lineage>
</organism>
<evidence type="ECO:0000313" key="5">
    <source>
        <dbReference type="Proteomes" id="UP000324832"/>
    </source>
</evidence>
<sequence>MGLIFQIIVLLGLVQYGCSIFCYECNSAINSFCSAAVLPENLKRNCSEHDRGVTHTMCRKIVQTVEHEINGHMPVAR</sequence>
<evidence type="ECO:0008006" key="6">
    <source>
        <dbReference type="Google" id="ProtNLM"/>
    </source>
</evidence>
<feature type="chain" id="PRO_5022900431" description="Protein sleepless" evidence="3">
    <location>
        <begin position="20"/>
        <end position="77"/>
    </location>
</feature>
<dbReference type="InterPro" id="IPR031424">
    <property type="entry name" value="QVR-like"/>
</dbReference>
<accession>A0A5E4QAV3</accession>
<proteinExistence type="predicted"/>
<evidence type="ECO:0000256" key="3">
    <source>
        <dbReference type="SAM" id="SignalP"/>
    </source>
</evidence>
<evidence type="ECO:0000256" key="2">
    <source>
        <dbReference type="ARBA" id="ARBA00023180"/>
    </source>
</evidence>
<protein>
    <recommendedName>
        <fullName evidence="6">Protein sleepless</fullName>
    </recommendedName>
</protein>
<evidence type="ECO:0000256" key="1">
    <source>
        <dbReference type="ARBA" id="ARBA00022729"/>
    </source>
</evidence>
<dbReference type="GO" id="GO:0030431">
    <property type="term" value="P:sleep"/>
    <property type="evidence" value="ECO:0007669"/>
    <property type="project" value="InterPro"/>
</dbReference>
<keyword evidence="5" id="KW-1185">Reference proteome</keyword>
<keyword evidence="2" id="KW-0325">Glycoprotein</keyword>
<dbReference type="AlphaFoldDB" id="A0A5E4QAV3"/>
<reference evidence="4 5" key="1">
    <citation type="submission" date="2017-07" db="EMBL/GenBank/DDBJ databases">
        <authorList>
            <person name="Talla V."/>
            <person name="Backstrom N."/>
        </authorList>
    </citation>
    <scope>NUCLEOTIDE SEQUENCE [LARGE SCALE GENOMIC DNA]</scope>
</reference>
<dbReference type="GO" id="GO:0032222">
    <property type="term" value="P:regulation of synaptic transmission, cholinergic"/>
    <property type="evidence" value="ECO:0007669"/>
    <property type="project" value="InterPro"/>
</dbReference>
<dbReference type="Pfam" id="PF17064">
    <property type="entry name" value="QVR"/>
    <property type="match status" value="1"/>
</dbReference>
<feature type="non-terminal residue" evidence="4">
    <location>
        <position position="77"/>
    </location>
</feature>